<evidence type="ECO:0000313" key="3">
    <source>
        <dbReference type="EMBL" id="RDU48536.1"/>
    </source>
</evidence>
<name>A0A3D8HC41_9BACT</name>
<organism evidence="3 4">
    <name type="scientific">Parabacteroides acidifaciens</name>
    <dbReference type="NCBI Taxonomy" id="2290935"/>
    <lineage>
        <taxon>Bacteria</taxon>
        <taxon>Pseudomonadati</taxon>
        <taxon>Bacteroidota</taxon>
        <taxon>Bacteroidia</taxon>
        <taxon>Bacteroidales</taxon>
        <taxon>Tannerellaceae</taxon>
        <taxon>Parabacteroides</taxon>
    </lineage>
</organism>
<protein>
    <submittedName>
        <fullName evidence="3">T9SS C-terminal target domain-containing protein</fullName>
    </submittedName>
    <submittedName>
        <fullName evidence="2">T9SS type A sorting domain-containing protein</fullName>
    </submittedName>
</protein>
<dbReference type="AlphaFoldDB" id="A0A3D8HC41"/>
<evidence type="ECO:0000313" key="2">
    <source>
        <dbReference type="EMBL" id="MBC8602722.1"/>
    </source>
</evidence>
<sequence length="587" mass="64728">MKKKVMHFVQCALVKILFFGTGYSLQAQVSDPSSWESFVNSSDNTLVSDTFRLQTFGDSEWDNWGYSAKGGTQILDVSSVNIDKLGGKMGLRMPLGSAVRFEKYTPTLYSDVTAEIFYGGNYLNRGNNLSMRIYTEKDTSVQVIAKITDSNIACPYNALIIPNTPLKIDFFSATGTDPNGYYCLQYAFASGTIPTHSLFTGTGNWNDTIRWSHLPPLRHRSALIKGNVSITADTYCNAAAISSGNLQINPGTKFMANHLELFEAEASIQSGGAIAISDCITVHKTFEETGKWYFISFPFDVYPSGIDSRFNQKDGTPNAGGNFLYVQCYNGDKRASANRPNGNWEVVPVRSDDIPIFEKNRGYLIALDSQATNKTLSFSSRPGDIPEDFANTGTLSIPLATGMTAWNRENYGWYLCGNPLPAPLPLSQIEKNEALDGYVYVYSSSGYTAYPLNGDYALLPFSAFFVKASSETHINVSSDLSAKTANMIRTNAPLAPYNAEPAPDKQSTGLTNLKTGNIHYLIKDRQLYLQNIPEPGYIKLTDISGSCLLYKKIREGSASVPVSNKPGIYILQIETPHFQKHYKVILP</sequence>
<dbReference type="EMBL" id="JACRTI010000035">
    <property type="protein sequence ID" value="MBC8602722.1"/>
    <property type="molecule type" value="Genomic_DNA"/>
</dbReference>
<keyword evidence="1" id="KW-0732">Signal</keyword>
<comment type="caution">
    <text evidence="3">The sequence shown here is derived from an EMBL/GenBank/DDBJ whole genome shotgun (WGS) entry which is preliminary data.</text>
</comment>
<keyword evidence="5" id="KW-1185">Reference proteome</keyword>
<feature type="chain" id="PRO_5017720453" evidence="1">
    <location>
        <begin position="28"/>
        <end position="587"/>
    </location>
</feature>
<dbReference type="Proteomes" id="UP000256321">
    <property type="component" value="Unassembled WGS sequence"/>
</dbReference>
<gene>
    <name evidence="3" type="ORF">DWU89_13825</name>
    <name evidence="2" type="ORF">H8784_13470</name>
</gene>
<evidence type="ECO:0000313" key="4">
    <source>
        <dbReference type="Proteomes" id="UP000256321"/>
    </source>
</evidence>
<proteinExistence type="predicted"/>
<dbReference type="Proteomes" id="UP000629596">
    <property type="component" value="Unassembled WGS sequence"/>
</dbReference>
<dbReference type="RefSeq" id="WP_115500217.1">
    <property type="nucleotide sequence ID" value="NZ_JACRTI010000035.1"/>
</dbReference>
<dbReference type="EMBL" id="QREV01000035">
    <property type="protein sequence ID" value="RDU48536.1"/>
    <property type="molecule type" value="Genomic_DNA"/>
</dbReference>
<reference evidence="3 4" key="1">
    <citation type="submission" date="2018-07" db="EMBL/GenBank/DDBJ databases">
        <title>Parabacteroides acidifaciens nov. sp., isolated from human feces.</title>
        <authorList>
            <person name="Wang Y.J."/>
        </authorList>
    </citation>
    <scope>NUCLEOTIDE SEQUENCE [LARGE SCALE GENOMIC DNA]</scope>
    <source>
        <strain evidence="3 4">426-9</strain>
    </source>
</reference>
<feature type="signal peptide" evidence="1">
    <location>
        <begin position="1"/>
        <end position="27"/>
    </location>
</feature>
<reference evidence="2 5" key="2">
    <citation type="submission" date="2020-08" db="EMBL/GenBank/DDBJ databases">
        <title>Genome public.</title>
        <authorList>
            <person name="Liu C."/>
            <person name="Sun Q."/>
        </authorList>
    </citation>
    <scope>NUCLEOTIDE SEQUENCE [LARGE SCALE GENOMIC DNA]</scope>
    <source>
        <strain evidence="2 5">426_9</strain>
    </source>
</reference>
<accession>A0A3D8HC41</accession>
<evidence type="ECO:0000313" key="5">
    <source>
        <dbReference type="Proteomes" id="UP000629596"/>
    </source>
</evidence>
<evidence type="ECO:0000256" key="1">
    <source>
        <dbReference type="SAM" id="SignalP"/>
    </source>
</evidence>